<comment type="similarity">
    <text evidence="1">Belongs to the SMP-30/CGR1 family.</text>
</comment>
<dbReference type="RefSeq" id="WP_060751420.1">
    <property type="nucleotide sequence ID" value="NZ_LRPH01000081.1"/>
</dbReference>
<comment type="caution">
    <text evidence="5">The sequence shown here is derived from an EMBL/GenBank/DDBJ whole genome shotgun (WGS) entry which is preliminary data.</text>
</comment>
<dbReference type="PANTHER" id="PTHR10907:SF47">
    <property type="entry name" value="REGUCALCIN"/>
    <property type="match status" value="1"/>
</dbReference>
<sequence>MIRNIELIVDAKSSLAEGPCWNEKKQILYWVDIIEKKLCLYNPVNNTNRVITFDQQIGCVVPYLDNIVILAMERGFYSLNLNTEKLTHIYDPEPHLLENRFNDGKCDPAGRFWAGTTDLYGINAAGSLYCLNNNFNVDKKFAHVNTSNGIAWSPDHTFLYFIDTPTKKVVRFDYDVHTGEISNPSDVIIFPENDCLPDGMTIDEEGCLWIAHWGGSKVTRWNPLTGEKILSIPIPALYVTSCTFGGPNLTDLYITTARTRMTDEELKQYPHAGGIFRIQTNVKGCPTYSFRYENIGAETL</sequence>
<feature type="domain" description="SMP-30/Gluconolactonase/LRE-like region" evidence="4">
    <location>
        <begin position="15"/>
        <end position="258"/>
    </location>
</feature>
<dbReference type="SUPFAM" id="SSF63829">
    <property type="entry name" value="Calcium-dependent phosphotriesterase"/>
    <property type="match status" value="1"/>
</dbReference>
<evidence type="ECO:0000256" key="2">
    <source>
        <dbReference type="PIRSR" id="PIRSR605511-1"/>
    </source>
</evidence>
<protein>
    <submittedName>
        <fullName evidence="5">SMP-30/gluconolaconase/LRE domain protein</fullName>
    </submittedName>
</protein>
<accession>A0A109FXP3</accession>
<feature type="active site" description="Proton donor/acceptor" evidence="2">
    <location>
        <position position="198"/>
    </location>
</feature>
<dbReference type="GO" id="GO:0004341">
    <property type="term" value="F:gluconolactonase activity"/>
    <property type="evidence" value="ECO:0007669"/>
    <property type="project" value="TreeGrafter"/>
</dbReference>
<name>A0A109FXP3_BACMY</name>
<dbReference type="PANTHER" id="PTHR10907">
    <property type="entry name" value="REGUCALCIN"/>
    <property type="match status" value="1"/>
</dbReference>
<dbReference type="Pfam" id="PF08450">
    <property type="entry name" value="SGL"/>
    <property type="match status" value="1"/>
</dbReference>
<feature type="binding site" evidence="3">
    <location>
        <position position="102"/>
    </location>
    <ligand>
        <name>substrate</name>
    </ligand>
</feature>
<feature type="binding site" evidence="3">
    <location>
        <position position="148"/>
    </location>
    <ligand>
        <name>a divalent metal cation</name>
        <dbReference type="ChEBI" id="CHEBI:60240"/>
    </ligand>
</feature>
<feature type="binding site" evidence="3">
    <location>
        <position position="100"/>
    </location>
    <ligand>
        <name>substrate</name>
    </ligand>
</feature>
<dbReference type="InterPro" id="IPR005511">
    <property type="entry name" value="SMP-30"/>
</dbReference>
<dbReference type="FunFam" id="2.120.10.30:FF:000126">
    <property type="entry name" value="Senescence marker protein-30"/>
    <property type="match status" value="1"/>
</dbReference>
<evidence type="ECO:0000313" key="5">
    <source>
        <dbReference type="EMBL" id="KWU56635.1"/>
    </source>
</evidence>
<evidence type="ECO:0000259" key="4">
    <source>
        <dbReference type="Pfam" id="PF08450"/>
    </source>
</evidence>
<organism evidence="5 6">
    <name type="scientific">Bacillus mycoides</name>
    <dbReference type="NCBI Taxonomy" id="1405"/>
    <lineage>
        <taxon>Bacteria</taxon>
        <taxon>Bacillati</taxon>
        <taxon>Bacillota</taxon>
        <taxon>Bacilli</taxon>
        <taxon>Bacillales</taxon>
        <taxon>Bacillaceae</taxon>
        <taxon>Bacillus</taxon>
        <taxon>Bacillus cereus group</taxon>
    </lineage>
</organism>
<dbReference type="Proteomes" id="UP000065797">
    <property type="component" value="Unassembled WGS sequence"/>
</dbReference>
<comment type="cofactor">
    <cofactor evidence="3">
        <name>Zn(2+)</name>
        <dbReference type="ChEBI" id="CHEBI:29105"/>
    </cofactor>
    <text evidence="3">Binds 1 divalent metal cation per subunit.</text>
</comment>
<dbReference type="GO" id="GO:0005509">
    <property type="term" value="F:calcium ion binding"/>
    <property type="evidence" value="ECO:0007669"/>
    <property type="project" value="TreeGrafter"/>
</dbReference>
<dbReference type="PRINTS" id="PR01790">
    <property type="entry name" value="SMP30FAMILY"/>
</dbReference>
<dbReference type="GO" id="GO:0019853">
    <property type="term" value="P:L-ascorbic acid biosynthetic process"/>
    <property type="evidence" value="ECO:0007669"/>
    <property type="project" value="TreeGrafter"/>
</dbReference>
<dbReference type="InterPro" id="IPR013658">
    <property type="entry name" value="SGL"/>
</dbReference>
<gene>
    <name evidence="5" type="ORF">AWW70_22825</name>
</gene>
<evidence type="ECO:0000313" key="6">
    <source>
        <dbReference type="Proteomes" id="UP000065797"/>
    </source>
</evidence>
<feature type="binding site" evidence="3">
    <location>
        <position position="198"/>
    </location>
    <ligand>
        <name>a divalent metal cation</name>
        <dbReference type="ChEBI" id="CHEBI:60240"/>
    </ligand>
</feature>
<evidence type="ECO:0000256" key="3">
    <source>
        <dbReference type="PIRSR" id="PIRSR605511-2"/>
    </source>
</evidence>
<reference evidence="5 6" key="1">
    <citation type="submission" date="2016-01" db="EMBL/GenBank/DDBJ databases">
        <authorList>
            <person name="McClelland M."/>
            <person name="Jain A."/>
            <person name="Saraogi P."/>
            <person name="Mendelson R."/>
            <person name="Westerman R."/>
            <person name="SanMiguel P."/>
            <person name="Csonka L."/>
        </authorList>
    </citation>
    <scope>NUCLEOTIDE SEQUENCE [LARGE SCALE GENOMIC DNA]</scope>
    <source>
        <strain evidence="5 6">PE8-15</strain>
    </source>
</reference>
<dbReference type="AlphaFoldDB" id="A0A109FXP3"/>
<evidence type="ECO:0000256" key="1">
    <source>
        <dbReference type="ARBA" id="ARBA00008853"/>
    </source>
</evidence>
<feature type="binding site" evidence="3">
    <location>
        <position position="17"/>
    </location>
    <ligand>
        <name>a divalent metal cation</name>
        <dbReference type="ChEBI" id="CHEBI:60240"/>
    </ligand>
</feature>
<dbReference type="InterPro" id="IPR011042">
    <property type="entry name" value="6-blade_b-propeller_TolB-like"/>
</dbReference>
<dbReference type="EMBL" id="LRPH01000081">
    <property type="protein sequence ID" value="KWU56635.1"/>
    <property type="molecule type" value="Genomic_DNA"/>
</dbReference>
<proteinExistence type="inferred from homology"/>
<dbReference type="Gene3D" id="2.120.10.30">
    <property type="entry name" value="TolB, C-terminal domain"/>
    <property type="match status" value="1"/>
</dbReference>
<keyword evidence="3" id="KW-0862">Zinc</keyword>
<keyword evidence="3" id="KW-0479">Metal-binding</keyword>